<evidence type="ECO:0000313" key="2">
    <source>
        <dbReference type="EMBL" id="SPC80548.1"/>
    </source>
</evidence>
<keyword evidence="1" id="KW-1133">Transmembrane helix</keyword>
<organism evidence="2">
    <name type="scientific">Fagus sylvatica</name>
    <name type="common">Beechnut</name>
    <dbReference type="NCBI Taxonomy" id="28930"/>
    <lineage>
        <taxon>Eukaryota</taxon>
        <taxon>Viridiplantae</taxon>
        <taxon>Streptophyta</taxon>
        <taxon>Embryophyta</taxon>
        <taxon>Tracheophyta</taxon>
        <taxon>Spermatophyta</taxon>
        <taxon>Magnoliopsida</taxon>
        <taxon>eudicotyledons</taxon>
        <taxon>Gunneridae</taxon>
        <taxon>Pentapetalae</taxon>
        <taxon>rosids</taxon>
        <taxon>fabids</taxon>
        <taxon>Fagales</taxon>
        <taxon>Fagaceae</taxon>
        <taxon>Fagus</taxon>
    </lineage>
</organism>
<name>A0A2N9F0B7_FAGSY</name>
<sequence>MFMAIFVGGRALQQSQMFDRQRTWGFFPSGAFLGYPLAIWVGYCL</sequence>
<accession>A0A2N9F0B7</accession>
<keyword evidence="1" id="KW-0472">Membrane</keyword>
<feature type="transmembrane region" description="Helical" evidence="1">
    <location>
        <begin position="24"/>
        <end position="43"/>
    </location>
</feature>
<keyword evidence="1" id="KW-0812">Transmembrane</keyword>
<reference evidence="2" key="1">
    <citation type="submission" date="2018-02" db="EMBL/GenBank/DDBJ databases">
        <authorList>
            <person name="Cohen D.B."/>
            <person name="Kent A.D."/>
        </authorList>
    </citation>
    <scope>NUCLEOTIDE SEQUENCE</scope>
</reference>
<proteinExistence type="predicted"/>
<gene>
    <name evidence="2" type="ORF">FSB_LOCUS8430</name>
</gene>
<dbReference type="EMBL" id="OIVN01000456">
    <property type="protein sequence ID" value="SPC80548.1"/>
    <property type="molecule type" value="Genomic_DNA"/>
</dbReference>
<protein>
    <submittedName>
        <fullName evidence="2">Uncharacterized protein</fullName>
    </submittedName>
</protein>
<evidence type="ECO:0000256" key="1">
    <source>
        <dbReference type="SAM" id="Phobius"/>
    </source>
</evidence>
<dbReference type="AlphaFoldDB" id="A0A2N9F0B7"/>